<evidence type="ECO:0000259" key="2">
    <source>
        <dbReference type="Pfam" id="PF05155"/>
    </source>
</evidence>
<dbReference type="OrthoDB" id="6835686at2"/>
<dbReference type="EMBL" id="LDOT01000041">
    <property type="protein sequence ID" value="KLV02931.1"/>
    <property type="molecule type" value="Genomic_DNA"/>
</dbReference>
<dbReference type="STRING" id="1195763.ABT56_20975"/>
<dbReference type="InterPro" id="IPR022688">
    <property type="entry name" value="G2P_C"/>
</dbReference>
<reference evidence="3 4" key="1">
    <citation type="submission" date="2015-05" db="EMBL/GenBank/DDBJ databases">
        <title>Photobacterium galathea sp. nov.</title>
        <authorList>
            <person name="Machado H."/>
            <person name="Gram L."/>
        </authorList>
    </citation>
    <scope>NUCLEOTIDE SEQUENCE [LARGE SCALE GENOMIC DNA]</scope>
    <source>
        <strain evidence="3 4">CGMCC 1.12159</strain>
    </source>
</reference>
<evidence type="ECO:0000313" key="4">
    <source>
        <dbReference type="Proteomes" id="UP000036097"/>
    </source>
</evidence>
<feature type="domain" description="Replication-associated protein G2P C-terminal" evidence="2">
    <location>
        <begin position="288"/>
        <end position="367"/>
    </location>
</feature>
<accession>A0A0J1GTD4</accession>
<dbReference type="Proteomes" id="UP000036097">
    <property type="component" value="Unassembled WGS sequence"/>
</dbReference>
<evidence type="ECO:0000259" key="1">
    <source>
        <dbReference type="Pfam" id="PF05144"/>
    </source>
</evidence>
<sequence>MYFIDQLFMQQDHHEGNLPLVGRHVIERVDLETGEKLPPSVNQKVLEGSFSTKLTIRCDGTRVRVEGNPSRWQRVDNLFGLRTLDECVDIYNHVLSFYDLPPFTKNTRFAHRQSPDGKSSSLVGNGAEITLIDWTRNHSVGKGREQSFIRGLSSMQIGRGRKPKLYPDGNTCNWGEGSTWQMDKLYAKAAELHRQLAKSERKKGGVPSEISSYINKLIAYCQEFGVVREEHSLRQTLLKRHNLQFYGNVTEQDFIQHLQVIENAMKTIHISHDEHQSIADQLLAFNAVKSRQAANATQSYAIMWQSGMNLRQILSERQFYEHKARLKAIGIDIGQQFDVSRMCPTLKRSEVIEVNPLPVPSWYKLPVVAESNILPFRAYA</sequence>
<gene>
    <name evidence="3" type="ORF">ABT56_20975</name>
</gene>
<dbReference type="Pfam" id="PF05144">
    <property type="entry name" value="Phage_CRI"/>
    <property type="match status" value="1"/>
</dbReference>
<dbReference type="RefSeq" id="WP_047880879.1">
    <property type="nucleotide sequence ID" value="NZ_LDOT01000041.1"/>
</dbReference>
<dbReference type="PATRIC" id="fig|1195763.3.peg.4499"/>
<dbReference type="AlphaFoldDB" id="A0A0J1GTD4"/>
<dbReference type="InterPro" id="IPR006516">
    <property type="entry name" value="G2P"/>
</dbReference>
<dbReference type="GO" id="GO:0006260">
    <property type="term" value="P:DNA replication"/>
    <property type="evidence" value="ECO:0007669"/>
    <property type="project" value="InterPro"/>
</dbReference>
<comment type="caution">
    <text evidence="3">The sequence shown here is derived from an EMBL/GenBank/DDBJ whole genome shotgun (WGS) entry which is preliminary data.</text>
</comment>
<name>A0A0J1GTD4_9GAMM</name>
<feature type="domain" description="Replication-associated protein G2P N-terminal" evidence="1">
    <location>
        <begin position="49"/>
        <end position="251"/>
    </location>
</feature>
<dbReference type="Pfam" id="PF05155">
    <property type="entry name" value="G2P_X_C"/>
    <property type="match status" value="1"/>
</dbReference>
<evidence type="ECO:0000313" key="3">
    <source>
        <dbReference type="EMBL" id="KLV02931.1"/>
    </source>
</evidence>
<proteinExistence type="predicted"/>
<organism evidence="3 4">
    <name type="scientific">Photobacterium aquae</name>
    <dbReference type="NCBI Taxonomy" id="1195763"/>
    <lineage>
        <taxon>Bacteria</taxon>
        <taxon>Pseudomonadati</taxon>
        <taxon>Pseudomonadota</taxon>
        <taxon>Gammaproteobacteria</taxon>
        <taxon>Vibrionales</taxon>
        <taxon>Vibrionaceae</taxon>
        <taxon>Photobacterium</taxon>
    </lineage>
</organism>
<dbReference type="InterPro" id="IPR022686">
    <property type="entry name" value="G2P_N"/>
</dbReference>
<keyword evidence="4" id="KW-1185">Reference proteome</keyword>
<dbReference type="NCBIfam" id="TIGR01629">
    <property type="entry name" value="rep_II_X"/>
    <property type="match status" value="1"/>
</dbReference>
<protein>
    <submittedName>
        <fullName evidence="3">Fumarate reductase</fullName>
    </submittedName>
</protein>